<feature type="domain" description="Ketoreductase" evidence="3">
    <location>
        <begin position="4"/>
        <end position="170"/>
    </location>
</feature>
<dbReference type="Pfam" id="PF13561">
    <property type="entry name" value="adh_short_C2"/>
    <property type="match status" value="1"/>
</dbReference>
<dbReference type="OrthoDB" id="9787298at2"/>
<name>A0A3S3E9J2_9NOCA</name>
<dbReference type="InterPro" id="IPR036291">
    <property type="entry name" value="NAD(P)-bd_dom_sf"/>
</dbReference>
<protein>
    <submittedName>
        <fullName evidence="4">SDR family oxidoreductase</fullName>
    </submittedName>
</protein>
<reference evidence="4 5" key="1">
    <citation type="submission" date="2018-11" db="EMBL/GenBank/DDBJ databases">
        <title>Rhodococcus spongicola sp. nov. and Rhodococcus xishaensis sp. nov. from marine sponges.</title>
        <authorList>
            <person name="Li L."/>
            <person name="Lin H.W."/>
        </authorList>
    </citation>
    <scope>NUCLEOTIDE SEQUENCE [LARGE SCALE GENOMIC DNA]</scope>
    <source>
        <strain evidence="4 5">CCTCC AB2014297</strain>
    </source>
</reference>
<dbReference type="InterPro" id="IPR002347">
    <property type="entry name" value="SDR_fam"/>
</dbReference>
<dbReference type="InterPro" id="IPR057326">
    <property type="entry name" value="KR_dom"/>
</dbReference>
<dbReference type="GO" id="GO:0016616">
    <property type="term" value="F:oxidoreductase activity, acting on the CH-OH group of donors, NAD or NADP as acceptor"/>
    <property type="evidence" value="ECO:0007669"/>
    <property type="project" value="TreeGrafter"/>
</dbReference>
<dbReference type="Gene3D" id="3.40.50.720">
    <property type="entry name" value="NAD(P)-binding Rossmann-like Domain"/>
    <property type="match status" value="1"/>
</dbReference>
<gene>
    <name evidence="4" type="ORF">EGT67_16055</name>
</gene>
<comment type="similarity">
    <text evidence="1">Belongs to the short-chain dehydrogenases/reductases (SDR) family.</text>
</comment>
<keyword evidence="5" id="KW-1185">Reference proteome</keyword>
<dbReference type="PANTHER" id="PTHR42760:SF133">
    <property type="entry name" value="3-OXOACYL-[ACYL-CARRIER-PROTEIN] REDUCTASE"/>
    <property type="match status" value="1"/>
</dbReference>
<dbReference type="SMART" id="SM00822">
    <property type="entry name" value="PKS_KR"/>
    <property type="match status" value="1"/>
</dbReference>
<evidence type="ECO:0000259" key="3">
    <source>
        <dbReference type="SMART" id="SM00822"/>
    </source>
</evidence>
<dbReference type="PANTHER" id="PTHR42760">
    <property type="entry name" value="SHORT-CHAIN DEHYDROGENASES/REDUCTASES FAMILY MEMBER"/>
    <property type="match status" value="1"/>
</dbReference>
<evidence type="ECO:0000313" key="5">
    <source>
        <dbReference type="Proteomes" id="UP000286208"/>
    </source>
</evidence>
<accession>A0A3S3E9J2</accession>
<dbReference type="SUPFAM" id="SSF51735">
    <property type="entry name" value="NAD(P)-binding Rossmann-fold domains"/>
    <property type="match status" value="1"/>
</dbReference>
<dbReference type="Proteomes" id="UP000286208">
    <property type="component" value="Unassembled WGS sequence"/>
</dbReference>
<comment type="caution">
    <text evidence="4">The sequence shown here is derived from an EMBL/GenBank/DDBJ whole genome shotgun (WGS) entry which is preliminary data.</text>
</comment>
<evidence type="ECO:0000256" key="1">
    <source>
        <dbReference type="ARBA" id="ARBA00006484"/>
    </source>
</evidence>
<organism evidence="4 5">
    <name type="scientific">Prescottella agglutinans</name>
    <dbReference type="NCBI Taxonomy" id="1644129"/>
    <lineage>
        <taxon>Bacteria</taxon>
        <taxon>Bacillati</taxon>
        <taxon>Actinomycetota</taxon>
        <taxon>Actinomycetes</taxon>
        <taxon>Mycobacteriales</taxon>
        <taxon>Nocardiaceae</taxon>
        <taxon>Prescottella</taxon>
    </lineage>
</organism>
<dbReference type="EMBL" id="RKLP01000008">
    <property type="protein sequence ID" value="RVW08434.1"/>
    <property type="molecule type" value="Genomic_DNA"/>
</dbReference>
<evidence type="ECO:0000256" key="2">
    <source>
        <dbReference type="ARBA" id="ARBA00023002"/>
    </source>
</evidence>
<dbReference type="PROSITE" id="PS00061">
    <property type="entry name" value="ADH_SHORT"/>
    <property type="match status" value="1"/>
</dbReference>
<dbReference type="CDD" id="cd05233">
    <property type="entry name" value="SDR_c"/>
    <property type="match status" value="1"/>
</dbReference>
<proteinExistence type="inferred from homology"/>
<dbReference type="InterPro" id="IPR020904">
    <property type="entry name" value="Sc_DH/Rdtase_CS"/>
</dbReference>
<keyword evidence="2" id="KW-0560">Oxidoreductase</keyword>
<dbReference type="PRINTS" id="PR00081">
    <property type="entry name" value="GDHRDH"/>
</dbReference>
<sequence>MRMTTTIITGGASGIGRAVADELRNDGHRTIVIDIAQPPAEEFADLYVRADLSTDEGIATVLESLAGQEVNNLVHCAAMGQWSSFRDTPREVWQRILRTNLEGTIAITQAVVPLMPRGSRIVLFASGTVFKGPRNLFAYVASKAGVIGFARCLADELGDDEITVNVVSPGITATPMITDMAHTEESNIAGRSIKRRAYPEDIVGPVKFLLSPGAAFVTGQTLCVDGGSVKN</sequence>
<evidence type="ECO:0000313" key="4">
    <source>
        <dbReference type="EMBL" id="RVW08434.1"/>
    </source>
</evidence>
<dbReference type="AlphaFoldDB" id="A0A3S3E9J2"/>